<feature type="compositionally biased region" description="Polar residues" evidence="8">
    <location>
        <begin position="11"/>
        <end position="27"/>
    </location>
</feature>
<reference evidence="9" key="1">
    <citation type="journal article" date="2023" name="Mol. Phylogenet. Evol.">
        <title>Genome-scale phylogeny and comparative genomics of the fungal order Sordariales.</title>
        <authorList>
            <person name="Hensen N."/>
            <person name="Bonometti L."/>
            <person name="Westerberg I."/>
            <person name="Brannstrom I.O."/>
            <person name="Guillou S."/>
            <person name="Cros-Aarteil S."/>
            <person name="Calhoun S."/>
            <person name="Haridas S."/>
            <person name="Kuo A."/>
            <person name="Mondo S."/>
            <person name="Pangilinan J."/>
            <person name="Riley R."/>
            <person name="LaButti K."/>
            <person name="Andreopoulos B."/>
            <person name="Lipzen A."/>
            <person name="Chen C."/>
            <person name="Yan M."/>
            <person name="Daum C."/>
            <person name="Ng V."/>
            <person name="Clum A."/>
            <person name="Steindorff A."/>
            <person name="Ohm R.A."/>
            <person name="Martin F."/>
            <person name="Silar P."/>
            <person name="Natvig D.O."/>
            <person name="Lalanne C."/>
            <person name="Gautier V."/>
            <person name="Ament-Velasquez S.L."/>
            <person name="Kruys A."/>
            <person name="Hutchinson M.I."/>
            <person name="Powell A.J."/>
            <person name="Barry K."/>
            <person name="Miller A.N."/>
            <person name="Grigoriev I.V."/>
            <person name="Debuchy R."/>
            <person name="Gladieux P."/>
            <person name="Hiltunen Thoren M."/>
            <person name="Johannesson H."/>
        </authorList>
    </citation>
    <scope>NUCLEOTIDE SEQUENCE</scope>
    <source>
        <strain evidence="9">CBS 359.72</strain>
    </source>
</reference>
<dbReference type="PIRSF" id="PIRSF016020">
    <property type="entry name" value="PHexose_mutarotase"/>
    <property type="match status" value="1"/>
</dbReference>
<dbReference type="PANTHER" id="PTHR11122">
    <property type="entry name" value="APOSPORY-ASSOCIATED PROTEIN C-RELATED"/>
    <property type="match status" value="1"/>
</dbReference>
<feature type="binding site" evidence="7">
    <location>
        <position position="78"/>
    </location>
    <ligand>
        <name>substrate</name>
    </ligand>
</feature>
<evidence type="ECO:0000256" key="7">
    <source>
        <dbReference type="PIRSR" id="PIRSR016020-2"/>
    </source>
</evidence>
<dbReference type="PANTHER" id="PTHR11122:SF13">
    <property type="entry name" value="GLUCOSE-6-PHOSPHATE 1-EPIMERASE"/>
    <property type="match status" value="1"/>
</dbReference>
<gene>
    <name evidence="9" type="ORF">C7999DRAFT_34270</name>
</gene>
<evidence type="ECO:0000313" key="10">
    <source>
        <dbReference type="Proteomes" id="UP001303647"/>
    </source>
</evidence>
<evidence type="ECO:0000256" key="1">
    <source>
        <dbReference type="ARBA" id="ARBA00001096"/>
    </source>
</evidence>
<dbReference type="GO" id="GO:0005975">
    <property type="term" value="P:carbohydrate metabolic process"/>
    <property type="evidence" value="ECO:0007669"/>
    <property type="project" value="InterPro"/>
</dbReference>
<dbReference type="InterPro" id="IPR025532">
    <property type="entry name" value="G6P_1-epimerase"/>
</dbReference>
<dbReference type="CDD" id="cd09020">
    <property type="entry name" value="D-hex-6-P-epi_like"/>
    <property type="match status" value="1"/>
</dbReference>
<dbReference type="EMBL" id="MU857703">
    <property type="protein sequence ID" value="KAK4245356.1"/>
    <property type="molecule type" value="Genomic_DNA"/>
</dbReference>
<evidence type="ECO:0000313" key="9">
    <source>
        <dbReference type="EMBL" id="KAK4245356.1"/>
    </source>
</evidence>
<feature type="binding site" evidence="7">
    <location>
        <position position="107"/>
    </location>
    <ligand>
        <name>substrate</name>
    </ligand>
</feature>
<feature type="active site" evidence="6">
    <location>
        <position position="191"/>
    </location>
</feature>
<keyword evidence="4 5" id="KW-0413">Isomerase</keyword>
<reference evidence="9" key="2">
    <citation type="submission" date="2023-05" db="EMBL/GenBank/DDBJ databases">
        <authorList>
            <consortium name="Lawrence Berkeley National Laboratory"/>
            <person name="Steindorff A."/>
            <person name="Hensen N."/>
            <person name="Bonometti L."/>
            <person name="Westerberg I."/>
            <person name="Brannstrom I.O."/>
            <person name="Guillou S."/>
            <person name="Cros-Aarteil S."/>
            <person name="Calhoun S."/>
            <person name="Haridas S."/>
            <person name="Kuo A."/>
            <person name="Mondo S."/>
            <person name="Pangilinan J."/>
            <person name="Riley R."/>
            <person name="Labutti K."/>
            <person name="Andreopoulos B."/>
            <person name="Lipzen A."/>
            <person name="Chen C."/>
            <person name="Yanf M."/>
            <person name="Daum C."/>
            <person name="Ng V."/>
            <person name="Clum A."/>
            <person name="Ohm R."/>
            <person name="Martin F."/>
            <person name="Silar P."/>
            <person name="Natvig D."/>
            <person name="Lalanne C."/>
            <person name="Gautier V."/>
            <person name="Ament-Velasquez S.L."/>
            <person name="Kruys A."/>
            <person name="Hutchinson M.I."/>
            <person name="Powell A.J."/>
            <person name="Barry K."/>
            <person name="Miller A.N."/>
            <person name="Grigoriev I.V."/>
            <person name="Debuchy R."/>
            <person name="Gladieux P."/>
            <person name="Thoren M.H."/>
            <person name="Johannesson H."/>
        </authorList>
    </citation>
    <scope>NUCLEOTIDE SEQUENCE</scope>
    <source>
        <strain evidence="9">CBS 359.72</strain>
    </source>
</reference>
<feature type="active site" evidence="6">
    <location>
        <position position="297"/>
    </location>
</feature>
<evidence type="ECO:0000256" key="2">
    <source>
        <dbReference type="ARBA" id="ARBA00005866"/>
    </source>
</evidence>
<proteinExistence type="inferred from homology"/>
<evidence type="ECO:0000256" key="5">
    <source>
        <dbReference type="PIRNR" id="PIRNR016020"/>
    </source>
</evidence>
<evidence type="ECO:0000256" key="6">
    <source>
        <dbReference type="PIRSR" id="PIRSR016020-1"/>
    </source>
</evidence>
<dbReference type="Pfam" id="PF01263">
    <property type="entry name" value="Aldose_epim"/>
    <property type="match status" value="1"/>
</dbReference>
<dbReference type="GO" id="GO:0047938">
    <property type="term" value="F:glucose-6-phosphate 1-epimerase activity"/>
    <property type="evidence" value="ECO:0007669"/>
    <property type="project" value="UniProtKB-UniRule"/>
</dbReference>
<keyword evidence="10" id="KW-1185">Reference proteome</keyword>
<protein>
    <recommendedName>
        <fullName evidence="3 5">Glucose-6-phosphate 1-epimerase</fullName>
        <ecNumber evidence="3 5">5.1.3.15</ecNumber>
    </recommendedName>
</protein>
<feature type="binding site" evidence="7">
    <location>
        <position position="102"/>
    </location>
    <ligand>
        <name>substrate</name>
    </ligand>
</feature>
<dbReference type="InterPro" id="IPR014718">
    <property type="entry name" value="GH-type_carb-bd"/>
</dbReference>
<sequence>MVGRANKPKELSSTPGLPPQATVTFSEDNSRVTAELPTGESIEVLLYGATVISWKDASGDEKLWLSEAAKLDGSKAVRGGIPLVFPVFGTAPAHPQTKDLPQHGFARTSRWEFLGKSTSELMAGKTTNEPTVKLDFGLSSAAPGLDSKAHAHWPFKFNLIYSVTLSPRSLTTSIVATNDDNSSFDCQVLMHTYLRVKDITKVEISGLASAPYFDKVDTANPHKTQPAEPAAVTITGETDRVYSPVGDVTVAEDRVPRYRVTRDNLSNVVIWNPWADKAQAIADFAPKDGFRHMLCVEPGAVGGWQSVEAGDAFEGAQTIKLLD</sequence>
<dbReference type="InterPro" id="IPR008183">
    <property type="entry name" value="Aldose_1/G6P_1-epimerase"/>
</dbReference>
<evidence type="ECO:0000256" key="8">
    <source>
        <dbReference type="SAM" id="MobiDB-lite"/>
    </source>
</evidence>
<dbReference type="GO" id="GO:0030246">
    <property type="term" value="F:carbohydrate binding"/>
    <property type="evidence" value="ECO:0007669"/>
    <property type="project" value="UniProtKB-UniRule"/>
</dbReference>
<comment type="catalytic activity">
    <reaction evidence="1">
        <text>alpha-D-glucose 6-phosphate = beta-D-glucose 6-phosphate</text>
        <dbReference type="Rhea" id="RHEA:16249"/>
        <dbReference type="ChEBI" id="CHEBI:58225"/>
        <dbReference type="ChEBI" id="CHEBI:58247"/>
        <dbReference type="EC" id="5.1.3.15"/>
    </reaction>
</comment>
<comment type="similarity">
    <text evidence="2 5">Belongs to the glucose-6-phosphate 1-epimerase family.</text>
</comment>
<dbReference type="SUPFAM" id="SSF74650">
    <property type="entry name" value="Galactose mutarotase-like"/>
    <property type="match status" value="1"/>
</dbReference>
<comment type="function">
    <text evidence="5">Catalyzes the interconversion between the alpha and beta anomers from at least three hexose 6-phosphate sugars (Glc6P, Gal6P, and Man6P).</text>
</comment>
<dbReference type="Gene3D" id="2.70.98.10">
    <property type="match status" value="1"/>
</dbReference>
<name>A0AAN7HD29_9PEZI</name>
<comment type="caution">
    <text evidence="9">The sequence shown here is derived from an EMBL/GenBank/DDBJ whole genome shotgun (WGS) entry which is preliminary data.</text>
</comment>
<dbReference type="Proteomes" id="UP001303647">
    <property type="component" value="Unassembled WGS sequence"/>
</dbReference>
<accession>A0AAN7HD29</accession>
<evidence type="ECO:0000256" key="3">
    <source>
        <dbReference type="ARBA" id="ARBA00012083"/>
    </source>
</evidence>
<organism evidence="9 10">
    <name type="scientific">Corynascus novoguineensis</name>
    <dbReference type="NCBI Taxonomy" id="1126955"/>
    <lineage>
        <taxon>Eukaryota</taxon>
        <taxon>Fungi</taxon>
        <taxon>Dikarya</taxon>
        <taxon>Ascomycota</taxon>
        <taxon>Pezizomycotina</taxon>
        <taxon>Sordariomycetes</taxon>
        <taxon>Sordariomycetidae</taxon>
        <taxon>Sordariales</taxon>
        <taxon>Chaetomiaceae</taxon>
        <taxon>Corynascus</taxon>
    </lineage>
</organism>
<dbReference type="InterPro" id="IPR011013">
    <property type="entry name" value="Gal_mutarotase_sf_dom"/>
</dbReference>
<dbReference type="GO" id="GO:0005737">
    <property type="term" value="C:cytoplasm"/>
    <property type="evidence" value="ECO:0007669"/>
    <property type="project" value="TreeGrafter"/>
</dbReference>
<dbReference type="EC" id="5.1.3.15" evidence="3 5"/>
<feature type="region of interest" description="Disordered" evidence="8">
    <location>
        <begin position="1"/>
        <end position="31"/>
    </location>
</feature>
<dbReference type="AlphaFoldDB" id="A0AAN7HD29"/>
<evidence type="ECO:0000256" key="4">
    <source>
        <dbReference type="ARBA" id="ARBA00023235"/>
    </source>
</evidence>